<feature type="transmembrane region" description="Helical" evidence="1">
    <location>
        <begin position="138"/>
        <end position="164"/>
    </location>
</feature>
<feature type="transmembrane region" description="Helical" evidence="1">
    <location>
        <begin position="96"/>
        <end position="117"/>
    </location>
</feature>
<sequence>MKKDLRVFQTVKTSIGYTIGHWKFLIRIIAPWLGLYALFALLFQMLGMVDYLNLSTELNATIETAKTASVSMDDVIEQLGFETEAIANQLGAWVSVYYILDPILHIVIFSRIAIVWHRAYLLGEMQPKIRFGAVEFRFILYFVGFVTLLFIALSIAGGISMGFAESSAKWGFAIIISGLILFVIAARFLMVFPGIAVGDKRMNYRKSWQITKGNGGDLYGGLLLIAFVCIPIFVIKAVISHLGITAIIAWPLQLFMWLICLALLQVFLSISYQFFMPPPQAGDLQ</sequence>
<reference evidence="2" key="2">
    <citation type="journal article" date="2018" name="ISME J.">
        <title>A dynamic microbial community with high functional redundancy inhabits the cold, oxic subseafloor aquifer.</title>
        <authorList>
            <person name="Tully B.J."/>
            <person name="Wheat C.G."/>
            <person name="Glazer B.T."/>
            <person name="Huber J.A."/>
        </authorList>
    </citation>
    <scope>NUCLEOTIDE SEQUENCE</scope>
    <source>
        <strain evidence="2">NORP83</strain>
    </source>
</reference>
<feature type="transmembrane region" description="Helical" evidence="1">
    <location>
        <begin position="24"/>
        <end position="46"/>
    </location>
</feature>
<protein>
    <recommendedName>
        <fullName evidence="3">Glycerophosphoryl diester phosphodiesterase membrane domain-containing protein</fullName>
    </recommendedName>
</protein>
<feature type="transmembrane region" description="Helical" evidence="1">
    <location>
        <begin position="170"/>
        <end position="197"/>
    </location>
</feature>
<keyword evidence="1" id="KW-1133">Transmembrane helix</keyword>
<evidence type="ECO:0000256" key="1">
    <source>
        <dbReference type="SAM" id="Phobius"/>
    </source>
</evidence>
<name>A0A2A4Z6H8_9PROT</name>
<proteinExistence type="predicted"/>
<organism evidence="2">
    <name type="scientific">OCS116 cluster bacterium</name>
    <dbReference type="NCBI Taxonomy" id="2030921"/>
    <lineage>
        <taxon>Bacteria</taxon>
        <taxon>Pseudomonadati</taxon>
        <taxon>Pseudomonadota</taxon>
        <taxon>Alphaproteobacteria</taxon>
        <taxon>OCS116 cluster</taxon>
    </lineage>
</organism>
<dbReference type="EMBL" id="NVUS01000005">
    <property type="protein sequence ID" value="PCJ02136.1"/>
    <property type="molecule type" value="Genomic_DNA"/>
</dbReference>
<comment type="caution">
    <text evidence="2">The sequence shown here is derived from an EMBL/GenBank/DDBJ whole genome shotgun (WGS) entry which is preliminary data.</text>
</comment>
<accession>A0A2A4Z6H8</accession>
<keyword evidence="1" id="KW-0812">Transmembrane</keyword>
<dbReference type="AlphaFoldDB" id="A0A2A4Z6H8"/>
<feature type="transmembrane region" description="Helical" evidence="1">
    <location>
        <begin position="254"/>
        <end position="275"/>
    </location>
</feature>
<evidence type="ECO:0000313" key="2">
    <source>
        <dbReference type="EMBL" id="PCJ02136.1"/>
    </source>
</evidence>
<gene>
    <name evidence="2" type="ORF">COB13_05960</name>
</gene>
<reference key="1">
    <citation type="submission" date="2017-08" db="EMBL/GenBank/DDBJ databases">
        <title>A dynamic microbial community with high functional redundancy inhabits the cold, oxic subseafloor aquifer.</title>
        <authorList>
            <person name="Tully B.J."/>
            <person name="Wheat C.G."/>
            <person name="Glazer B.T."/>
            <person name="Huber J.A."/>
        </authorList>
    </citation>
    <scope>NUCLEOTIDE SEQUENCE [LARGE SCALE GENOMIC DNA]</scope>
</reference>
<keyword evidence="1" id="KW-0472">Membrane</keyword>
<feature type="transmembrane region" description="Helical" evidence="1">
    <location>
        <begin position="218"/>
        <end position="248"/>
    </location>
</feature>
<evidence type="ECO:0008006" key="3">
    <source>
        <dbReference type="Google" id="ProtNLM"/>
    </source>
</evidence>